<keyword evidence="8" id="KW-1185">Reference proteome</keyword>
<dbReference type="PANTHER" id="PTHR21716">
    <property type="entry name" value="TRANSMEMBRANE PROTEIN"/>
    <property type="match status" value="1"/>
</dbReference>
<keyword evidence="4 6" id="KW-1133">Transmembrane helix</keyword>
<feature type="transmembrane region" description="Helical" evidence="6">
    <location>
        <begin position="270"/>
        <end position="286"/>
    </location>
</feature>
<dbReference type="GO" id="GO:0016020">
    <property type="term" value="C:membrane"/>
    <property type="evidence" value="ECO:0007669"/>
    <property type="project" value="UniProtKB-SubCell"/>
</dbReference>
<evidence type="ECO:0000256" key="5">
    <source>
        <dbReference type="ARBA" id="ARBA00023136"/>
    </source>
</evidence>
<dbReference type="GO" id="GO:0055085">
    <property type="term" value="P:transmembrane transport"/>
    <property type="evidence" value="ECO:0007669"/>
    <property type="project" value="TreeGrafter"/>
</dbReference>
<evidence type="ECO:0000313" key="8">
    <source>
        <dbReference type="Proteomes" id="UP000295210"/>
    </source>
</evidence>
<feature type="transmembrane region" description="Helical" evidence="6">
    <location>
        <begin position="237"/>
        <end position="263"/>
    </location>
</feature>
<feature type="transmembrane region" description="Helical" evidence="6">
    <location>
        <begin position="306"/>
        <end position="337"/>
    </location>
</feature>
<evidence type="ECO:0000256" key="6">
    <source>
        <dbReference type="SAM" id="Phobius"/>
    </source>
</evidence>
<feature type="transmembrane region" description="Helical" evidence="6">
    <location>
        <begin position="41"/>
        <end position="60"/>
    </location>
</feature>
<evidence type="ECO:0000313" key="7">
    <source>
        <dbReference type="EMBL" id="TCK75425.1"/>
    </source>
</evidence>
<keyword evidence="5 6" id="KW-0472">Membrane</keyword>
<protein>
    <submittedName>
        <fullName evidence="7">Putative PurR-regulated permease PerM</fullName>
    </submittedName>
</protein>
<comment type="subcellular location">
    <subcellularLocation>
        <location evidence="1">Membrane</location>
        <topology evidence="1">Multi-pass membrane protein</topology>
    </subcellularLocation>
</comment>
<dbReference type="EMBL" id="SMGK01000001">
    <property type="protein sequence ID" value="TCK75425.1"/>
    <property type="molecule type" value="Genomic_DNA"/>
</dbReference>
<organism evidence="7 8">
    <name type="scientific">Acidipila rosea</name>
    <dbReference type="NCBI Taxonomy" id="768535"/>
    <lineage>
        <taxon>Bacteria</taxon>
        <taxon>Pseudomonadati</taxon>
        <taxon>Acidobacteriota</taxon>
        <taxon>Terriglobia</taxon>
        <taxon>Terriglobales</taxon>
        <taxon>Acidobacteriaceae</taxon>
        <taxon>Acidipila</taxon>
    </lineage>
</organism>
<dbReference type="Pfam" id="PF01594">
    <property type="entry name" value="AI-2E_transport"/>
    <property type="match status" value="1"/>
</dbReference>
<name>A0A4R1LAR9_9BACT</name>
<feature type="transmembrane region" description="Helical" evidence="6">
    <location>
        <begin position="209"/>
        <end position="231"/>
    </location>
</feature>
<evidence type="ECO:0000256" key="4">
    <source>
        <dbReference type="ARBA" id="ARBA00022989"/>
    </source>
</evidence>
<sequence length="354" mass="38783">MDRILNIKTERQSSRRGDIVFTFALALLLCLAWFVRDVLVLIYVSALFAVVLTPVLNGIMSLRIREWHPGKGLAVLILLLAVAGAVTLFIAFALPPVIRDLKEFGSELPTRGPKMLDRIHRLPFMRHVDVSSLNTKLQDFASNFATYVFVSIKGWAGKVADIVTGIVLTVYFMLEGDTAYRWILSFFPVQHRQRLDQTLGRAELRMGKWLLGQGSLMLILGITSTIVFVALKIRYAYALGVLMGVFNIIPVAGALISVSLALLVAAIDSWGHVLGIIIFYAIYAQIETSFLTPRIMQSSVDLAGLAVVISLLLGASMAGVVGAMVAVPTAVLVAVLLNEYGVQKEPIIDVRTTE</sequence>
<comment type="similarity">
    <text evidence="2">Belongs to the autoinducer-2 exporter (AI-2E) (TC 2.A.86) family.</text>
</comment>
<feature type="transmembrane region" description="Helical" evidence="6">
    <location>
        <begin position="18"/>
        <end position="35"/>
    </location>
</feature>
<dbReference type="PANTHER" id="PTHR21716:SF66">
    <property type="entry name" value="TRANSPORT PROTEIN SLL0063-RELATED"/>
    <property type="match status" value="1"/>
</dbReference>
<evidence type="ECO:0000256" key="3">
    <source>
        <dbReference type="ARBA" id="ARBA00022692"/>
    </source>
</evidence>
<dbReference type="Proteomes" id="UP000295210">
    <property type="component" value="Unassembled WGS sequence"/>
</dbReference>
<keyword evidence="3 6" id="KW-0812">Transmembrane</keyword>
<comment type="caution">
    <text evidence="7">The sequence shown here is derived from an EMBL/GenBank/DDBJ whole genome shotgun (WGS) entry which is preliminary data.</text>
</comment>
<dbReference type="AlphaFoldDB" id="A0A4R1LAR9"/>
<gene>
    <name evidence="7" type="ORF">C7378_0408</name>
</gene>
<dbReference type="InterPro" id="IPR002549">
    <property type="entry name" value="AI-2E-like"/>
</dbReference>
<evidence type="ECO:0000256" key="2">
    <source>
        <dbReference type="ARBA" id="ARBA00009773"/>
    </source>
</evidence>
<feature type="transmembrane region" description="Helical" evidence="6">
    <location>
        <begin position="72"/>
        <end position="94"/>
    </location>
</feature>
<evidence type="ECO:0000256" key="1">
    <source>
        <dbReference type="ARBA" id="ARBA00004141"/>
    </source>
</evidence>
<dbReference type="OrthoDB" id="117595at2"/>
<reference evidence="7 8" key="1">
    <citation type="submission" date="2019-03" db="EMBL/GenBank/DDBJ databases">
        <title>Genomic Encyclopedia of Type Strains, Phase IV (KMG-IV): sequencing the most valuable type-strain genomes for metagenomic binning, comparative biology and taxonomic classification.</title>
        <authorList>
            <person name="Goeker M."/>
        </authorList>
    </citation>
    <scope>NUCLEOTIDE SEQUENCE [LARGE SCALE GENOMIC DNA]</scope>
    <source>
        <strain evidence="7 8">DSM 103428</strain>
    </source>
</reference>
<proteinExistence type="inferred from homology"/>
<accession>A0A4R1LAR9</accession>